<dbReference type="PROSITE" id="PS51819">
    <property type="entry name" value="VOC"/>
    <property type="match status" value="1"/>
</dbReference>
<proteinExistence type="predicted"/>
<evidence type="ECO:0000259" key="1">
    <source>
        <dbReference type="PROSITE" id="PS51819"/>
    </source>
</evidence>
<organism evidence="2 3">
    <name type="scientific">Sporosarcina koreensis</name>
    <dbReference type="NCBI Taxonomy" id="334735"/>
    <lineage>
        <taxon>Bacteria</taxon>
        <taxon>Bacillati</taxon>
        <taxon>Bacillota</taxon>
        <taxon>Bacilli</taxon>
        <taxon>Bacillales</taxon>
        <taxon>Caryophanaceae</taxon>
        <taxon>Sporosarcina</taxon>
    </lineage>
</organism>
<accession>A0ABW0TVD0</accession>
<dbReference type="InterPro" id="IPR029068">
    <property type="entry name" value="Glyas_Bleomycin-R_OHBP_Dase"/>
</dbReference>
<evidence type="ECO:0000313" key="3">
    <source>
        <dbReference type="Proteomes" id="UP001596071"/>
    </source>
</evidence>
<sequence length="215" mass="24874">MIKSATLYTNNLKALRRFYVNILELDLTESTAEQFTVRIGESHLTFKQTDQPAFYHFAINIPGNQFSMMKYWITDRLTLNREEGRDEVYFPSFDADSMYFEDPAGNIVELIGRRKRDLFGDLTKESFLNISEIGMATPYVVEVGDQLQDLGIPLRNGTEVEPDELNFLGRGDAFIVLVPLGRRWYFSKKVSESYPLELTWNDELITLDQDGKLIF</sequence>
<comment type="caution">
    <text evidence="2">The sequence shown here is derived from an EMBL/GenBank/DDBJ whole genome shotgun (WGS) entry which is preliminary data.</text>
</comment>
<name>A0ABW0TVD0_9BACL</name>
<dbReference type="InterPro" id="IPR040553">
    <property type="entry name" value="TxDE"/>
</dbReference>
<keyword evidence="3" id="KW-1185">Reference proteome</keyword>
<protein>
    <submittedName>
        <fullName evidence="2">Glyoxalase</fullName>
    </submittedName>
</protein>
<dbReference type="Proteomes" id="UP001596071">
    <property type="component" value="Unassembled WGS sequence"/>
</dbReference>
<gene>
    <name evidence="2" type="ORF">ACFPTP_03995</name>
</gene>
<dbReference type="EMBL" id="JBHSNP010000009">
    <property type="protein sequence ID" value="MFC5602373.1"/>
    <property type="molecule type" value="Genomic_DNA"/>
</dbReference>
<feature type="domain" description="VOC" evidence="1">
    <location>
        <begin position="1"/>
        <end position="113"/>
    </location>
</feature>
<dbReference type="InterPro" id="IPR037523">
    <property type="entry name" value="VOC_core"/>
</dbReference>
<dbReference type="Pfam" id="PF18711">
    <property type="entry name" value="TxDE"/>
    <property type="match status" value="1"/>
</dbReference>
<dbReference type="RefSeq" id="WP_381442394.1">
    <property type="nucleotide sequence ID" value="NZ_JBHSNP010000009.1"/>
</dbReference>
<reference evidence="3" key="1">
    <citation type="journal article" date="2019" name="Int. J. Syst. Evol. Microbiol.">
        <title>The Global Catalogue of Microorganisms (GCM) 10K type strain sequencing project: providing services to taxonomists for standard genome sequencing and annotation.</title>
        <authorList>
            <consortium name="The Broad Institute Genomics Platform"/>
            <consortium name="The Broad Institute Genome Sequencing Center for Infectious Disease"/>
            <person name="Wu L."/>
            <person name="Ma J."/>
        </authorList>
    </citation>
    <scope>NUCLEOTIDE SEQUENCE [LARGE SCALE GENOMIC DNA]</scope>
    <source>
        <strain evidence="3">KACC 11299</strain>
    </source>
</reference>
<evidence type="ECO:0000313" key="2">
    <source>
        <dbReference type="EMBL" id="MFC5602373.1"/>
    </source>
</evidence>
<dbReference type="Gene3D" id="3.10.180.10">
    <property type="entry name" value="2,3-Dihydroxybiphenyl 1,2-Dioxygenase, domain 1"/>
    <property type="match status" value="1"/>
</dbReference>
<dbReference type="SUPFAM" id="SSF54593">
    <property type="entry name" value="Glyoxalase/Bleomycin resistance protein/Dihydroxybiphenyl dioxygenase"/>
    <property type="match status" value="1"/>
</dbReference>